<name>A0ABN7WUX6_GIGMA</name>
<proteinExistence type="predicted"/>
<reference evidence="1 2" key="1">
    <citation type="submission" date="2021-06" db="EMBL/GenBank/DDBJ databases">
        <authorList>
            <person name="Kallberg Y."/>
            <person name="Tangrot J."/>
            <person name="Rosling A."/>
        </authorList>
    </citation>
    <scope>NUCLEOTIDE SEQUENCE [LARGE SCALE GENOMIC DNA]</scope>
    <source>
        <strain evidence="1 2">120-4 pot B 10/14</strain>
    </source>
</reference>
<sequence length="41" mass="4551">MEIDVLKGCIFNTFDKVRAVIEGYAGVIGKHTLSAKNRENI</sequence>
<protein>
    <submittedName>
        <fullName evidence="1">11013_t:CDS:1</fullName>
    </submittedName>
</protein>
<feature type="non-terminal residue" evidence="1">
    <location>
        <position position="41"/>
    </location>
</feature>
<evidence type="ECO:0000313" key="1">
    <source>
        <dbReference type="EMBL" id="CAG8840363.1"/>
    </source>
</evidence>
<keyword evidence="2" id="KW-1185">Reference proteome</keyword>
<comment type="caution">
    <text evidence="1">The sequence shown here is derived from an EMBL/GenBank/DDBJ whole genome shotgun (WGS) entry which is preliminary data.</text>
</comment>
<accession>A0ABN7WUX6</accession>
<dbReference type="EMBL" id="CAJVQB010062660">
    <property type="protein sequence ID" value="CAG8840363.1"/>
    <property type="molecule type" value="Genomic_DNA"/>
</dbReference>
<gene>
    <name evidence="1" type="ORF">GMARGA_LOCUS34875</name>
</gene>
<evidence type="ECO:0000313" key="2">
    <source>
        <dbReference type="Proteomes" id="UP000789901"/>
    </source>
</evidence>
<organism evidence="1 2">
    <name type="scientific">Gigaspora margarita</name>
    <dbReference type="NCBI Taxonomy" id="4874"/>
    <lineage>
        <taxon>Eukaryota</taxon>
        <taxon>Fungi</taxon>
        <taxon>Fungi incertae sedis</taxon>
        <taxon>Mucoromycota</taxon>
        <taxon>Glomeromycotina</taxon>
        <taxon>Glomeromycetes</taxon>
        <taxon>Diversisporales</taxon>
        <taxon>Gigasporaceae</taxon>
        <taxon>Gigaspora</taxon>
    </lineage>
</organism>
<dbReference type="Proteomes" id="UP000789901">
    <property type="component" value="Unassembled WGS sequence"/>
</dbReference>